<evidence type="ECO:0008006" key="5">
    <source>
        <dbReference type="Google" id="ProtNLM"/>
    </source>
</evidence>
<gene>
    <name evidence="3" type="ORF">VP1G_06704</name>
</gene>
<feature type="transmembrane region" description="Helical" evidence="2">
    <location>
        <begin position="123"/>
        <end position="143"/>
    </location>
</feature>
<dbReference type="EMBL" id="KN714730">
    <property type="protein sequence ID" value="KUI59432.1"/>
    <property type="molecule type" value="Genomic_DNA"/>
</dbReference>
<sequence>MSNKIPEAGSPGSYHESTENSTLRTEQQQQPDNDFGGREFYSGVEINGATIPQLGHFCETLTTIAPEVVSTNTSQRDDNSVVMADELHTTGLAVKNKEQERGLNPRGIGTPSKWVSKTVRNTLVVILMFMTIALVGFLAGFFLERRHSSSSLAMSQYDILSSSKLSALTFQNGNNDTDKSVFFQLSSSLAIMRARWNSSTTGWTFENVSQAMIDGGSSNYPKAGNPLVAVAPDAVDTSDLSNFWADLYFMSLDMPYQIWSWSVPQTDPSKDQLWHQESLQNYQVIFTTGFARGTQLAAYRDQCAANCSDSRTFQASLGDQDVPPDVSVVTYANETGESLDRTLLTILFDNGTAVVHWQEAADGLWKMGIAPPTNMTALALTHDLKAYCLSGGRIQEWAIDGSDPTSWTSTGNVTG</sequence>
<dbReference type="OrthoDB" id="5396810at2759"/>
<dbReference type="AlphaFoldDB" id="A0A194V645"/>
<protein>
    <recommendedName>
        <fullName evidence="5">Fucose-specific lectin</fullName>
    </recommendedName>
</protein>
<dbReference type="Gene3D" id="2.120.10.70">
    <property type="entry name" value="Fucose-specific lectin"/>
    <property type="match status" value="1"/>
</dbReference>
<keyword evidence="4" id="KW-1185">Reference proteome</keyword>
<reference evidence="4" key="1">
    <citation type="submission" date="2014-12" db="EMBL/GenBank/DDBJ databases">
        <title>Genome Sequence of Valsa Canker Pathogens Uncovers a Specific Adaption of Colonization on Woody Bark.</title>
        <authorList>
            <person name="Yin Z."/>
            <person name="Liu H."/>
            <person name="Gao X."/>
            <person name="Li Z."/>
            <person name="Song N."/>
            <person name="Ke X."/>
            <person name="Dai Q."/>
            <person name="Wu Y."/>
            <person name="Sun Y."/>
            <person name="Xu J.-R."/>
            <person name="Kang Z.K."/>
            <person name="Wang L."/>
            <person name="Huang L."/>
        </authorList>
    </citation>
    <scope>NUCLEOTIDE SEQUENCE [LARGE SCALE GENOMIC DNA]</scope>
    <source>
        <strain evidence="4">SXYL134</strain>
    </source>
</reference>
<keyword evidence="2" id="KW-1133">Transmembrane helix</keyword>
<feature type="region of interest" description="Disordered" evidence="1">
    <location>
        <begin position="1"/>
        <end position="39"/>
    </location>
</feature>
<evidence type="ECO:0000256" key="1">
    <source>
        <dbReference type="SAM" id="MobiDB-lite"/>
    </source>
</evidence>
<name>A0A194V645_CYTMA</name>
<evidence type="ECO:0000313" key="3">
    <source>
        <dbReference type="EMBL" id="KUI59432.1"/>
    </source>
</evidence>
<dbReference type="Proteomes" id="UP000078576">
    <property type="component" value="Unassembled WGS sequence"/>
</dbReference>
<accession>A0A194V645</accession>
<organism evidence="3 4">
    <name type="scientific">Cytospora mali</name>
    <name type="common">Apple Valsa canker fungus</name>
    <name type="synonym">Valsa mali</name>
    <dbReference type="NCBI Taxonomy" id="578113"/>
    <lineage>
        <taxon>Eukaryota</taxon>
        <taxon>Fungi</taxon>
        <taxon>Dikarya</taxon>
        <taxon>Ascomycota</taxon>
        <taxon>Pezizomycotina</taxon>
        <taxon>Sordariomycetes</taxon>
        <taxon>Sordariomycetidae</taxon>
        <taxon>Diaporthales</taxon>
        <taxon>Cytosporaceae</taxon>
        <taxon>Cytospora</taxon>
    </lineage>
</organism>
<proteinExistence type="predicted"/>
<keyword evidence="2" id="KW-0472">Membrane</keyword>
<evidence type="ECO:0000313" key="4">
    <source>
        <dbReference type="Proteomes" id="UP000078576"/>
    </source>
</evidence>
<evidence type="ECO:0000256" key="2">
    <source>
        <dbReference type="SAM" id="Phobius"/>
    </source>
</evidence>
<keyword evidence="2" id="KW-0812">Transmembrane</keyword>
<feature type="compositionally biased region" description="Polar residues" evidence="1">
    <location>
        <begin position="19"/>
        <end position="32"/>
    </location>
</feature>